<dbReference type="InterPro" id="IPR015865">
    <property type="entry name" value="Riboflavin_kinase_bac/euk"/>
</dbReference>
<dbReference type="GO" id="GO:0009398">
    <property type="term" value="P:FMN biosynthetic process"/>
    <property type="evidence" value="ECO:0007669"/>
    <property type="project" value="TreeGrafter"/>
</dbReference>
<keyword evidence="3" id="KW-0288">FMN</keyword>
<gene>
    <name evidence="8" type="primary">ribF_32</name>
    <name evidence="8" type="ORF">SDC9_136023</name>
</gene>
<evidence type="ECO:0000256" key="3">
    <source>
        <dbReference type="ARBA" id="ARBA00022643"/>
    </source>
</evidence>
<dbReference type="SUPFAM" id="SSF82114">
    <property type="entry name" value="Riboflavin kinase-like"/>
    <property type="match status" value="1"/>
</dbReference>
<evidence type="ECO:0000313" key="8">
    <source>
        <dbReference type="EMBL" id="MPM88919.1"/>
    </source>
</evidence>
<evidence type="ECO:0000256" key="4">
    <source>
        <dbReference type="ARBA" id="ARBA00022679"/>
    </source>
</evidence>
<accession>A0A645DHZ2</accession>
<keyword evidence="2" id="KW-0285">Flavoprotein</keyword>
<evidence type="ECO:0000256" key="5">
    <source>
        <dbReference type="ARBA" id="ARBA00022741"/>
    </source>
</evidence>
<dbReference type="InterPro" id="IPR023465">
    <property type="entry name" value="Riboflavin_kinase_dom_sf"/>
</dbReference>
<reference evidence="8" key="1">
    <citation type="submission" date="2019-08" db="EMBL/GenBank/DDBJ databases">
        <authorList>
            <person name="Kucharzyk K."/>
            <person name="Murdoch R.W."/>
            <person name="Higgins S."/>
            <person name="Loffler F."/>
        </authorList>
    </citation>
    <scope>NUCLEOTIDE SEQUENCE</scope>
</reference>
<feature type="domain" description="Riboflavin kinase" evidence="7">
    <location>
        <begin position="1"/>
        <end position="93"/>
    </location>
</feature>
<dbReference type="Pfam" id="PF01687">
    <property type="entry name" value="Flavokinase"/>
    <property type="match status" value="1"/>
</dbReference>
<dbReference type="PANTHER" id="PTHR22749:SF6">
    <property type="entry name" value="RIBOFLAVIN KINASE"/>
    <property type="match status" value="1"/>
</dbReference>
<proteinExistence type="predicted"/>
<keyword evidence="5" id="KW-0547">Nucleotide-binding</keyword>
<dbReference type="AlphaFoldDB" id="A0A645DHZ2"/>
<dbReference type="GO" id="GO:0005524">
    <property type="term" value="F:ATP binding"/>
    <property type="evidence" value="ECO:0007669"/>
    <property type="project" value="UniProtKB-KW"/>
</dbReference>
<organism evidence="8">
    <name type="scientific">bioreactor metagenome</name>
    <dbReference type="NCBI Taxonomy" id="1076179"/>
    <lineage>
        <taxon>unclassified sequences</taxon>
        <taxon>metagenomes</taxon>
        <taxon>ecological metagenomes</taxon>
    </lineage>
</organism>
<sequence length="99" mass="11059">MLPPDGVYAGIVHSEGKAYAAAVNIGIAPTYARPADRVRRVEAHLLDFSGDLYGCRVKLELEQYLRSERCFATEADLKRQIQTDVAAIRRIAEEKKIVL</sequence>
<dbReference type="EC" id="2.7.1.26" evidence="1"/>
<evidence type="ECO:0000256" key="2">
    <source>
        <dbReference type="ARBA" id="ARBA00022630"/>
    </source>
</evidence>
<evidence type="ECO:0000256" key="6">
    <source>
        <dbReference type="ARBA" id="ARBA00022840"/>
    </source>
</evidence>
<dbReference type="SMART" id="SM00904">
    <property type="entry name" value="Flavokinase"/>
    <property type="match status" value="1"/>
</dbReference>
<evidence type="ECO:0000259" key="7">
    <source>
        <dbReference type="SMART" id="SM00904"/>
    </source>
</evidence>
<name>A0A645DHZ2_9ZZZZ</name>
<dbReference type="GO" id="GO:0009231">
    <property type="term" value="P:riboflavin biosynthetic process"/>
    <property type="evidence" value="ECO:0007669"/>
    <property type="project" value="InterPro"/>
</dbReference>
<evidence type="ECO:0000256" key="1">
    <source>
        <dbReference type="ARBA" id="ARBA00012105"/>
    </source>
</evidence>
<comment type="caution">
    <text evidence="8">The sequence shown here is derived from an EMBL/GenBank/DDBJ whole genome shotgun (WGS) entry which is preliminary data.</text>
</comment>
<keyword evidence="4" id="KW-0808">Transferase</keyword>
<dbReference type="PANTHER" id="PTHR22749">
    <property type="entry name" value="RIBOFLAVIN KINASE/FMN ADENYLYLTRANSFERASE"/>
    <property type="match status" value="1"/>
</dbReference>
<dbReference type="Gene3D" id="2.40.30.30">
    <property type="entry name" value="Riboflavin kinase-like"/>
    <property type="match status" value="1"/>
</dbReference>
<dbReference type="GO" id="GO:0008531">
    <property type="term" value="F:riboflavin kinase activity"/>
    <property type="evidence" value="ECO:0007669"/>
    <property type="project" value="UniProtKB-EC"/>
</dbReference>
<dbReference type="EMBL" id="VSSQ01036436">
    <property type="protein sequence ID" value="MPM88919.1"/>
    <property type="molecule type" value="Genomic_DNA"/>
</dbReference>
<dbReference type="InterPro" id="IPR023468">
    <property type="entry name" value="Riboflavin_kinase"/>
</dbReference>
<keyword evidence="6" id="KW-0067">ATP-binding</keyword>
<protein>
    <recommendedName>
        <fullName evidence="1">riboflavin kinase</fullName>
        <ecNumber evidence="1">2.7.1.26</ecNumber>
    </recommendedName>
</protein>